<proteinExistence type="predicted"/>
<organism evidence="1 2">
    <name type="scientific">Setaria digitata</name>
    <dbReference type="NCBI Taxonomy" id="48799"/>
    <lineage>
        <taxon>Eukaryota</taxon>
        <taxon>Metazoa</taxon>
        <taxon>Ecdysozoa</taxon>
        <taxon>Nematoda</taxon>
        <taxon>Chromadorea</taxon>
        <taxon>Rhabditida</taxon>
        <taxon>Spirurina</taxon>
        <taxon>Spiruromorpha</taxon>
        <taxon>Filarioidea</taxon>
        <taxon>Setariidae</taxon>
        <taxon>Setaria</taxon>
    </lineage>
</organism>
<dbReference type="AlphaFoldDB" id="A0A915PQU7"/>
<evidence type="ECO:0000313" key="2">
    <source>
        <dbReference type="WBParaSite" id="sdigi.contig2.g264.t1"/>
    </source>
</evidence>
<evidence type="ECO:0000313" key="1">
    <source>
        <dbReference type="Proteomes" id="UP000887581"/>
    </source>
</evidence>
<protein>
    <submittedName>
        <fullName evidence="2">Uncharacterized protein</fullName>
    </submittedName>
</protein>
<keyword evidence="1" id="KW-1185">Reference proteome</keyword>
<dbReference type="WBParaSite" id="sdigi.contig2.g264.t1">
    <property type="protein sequence ID" value="sdigi.contig2.g264.t1"/>
    <property type="gene ID" value="sdigi.contig2.g264"/>
</dbReference>
<dbReference type="Proteomes" id="UP000887581">
    <property type="component" value="Unplaced"/>
</dbReference>
<sequence>MFKNSDSNRSSEIEHFEENTAVKERVSGELKMTEGNVQVNRCDMEENIAKSVVVVCPEQMPSKIATVCDNNSEVARHSFHMSKIAQFHSQPSLNLPWTKDSPNDHATCELRRDPNVKKYYIRDLNEDLKRLKMDENGKNLRTIEDIDENSTSAARINHVWNTSHGVEDKTEENCNPLEELSILDQIDQNMNASPTAFSKTIMQMYRSLRN</sequence>
<accession>A0A915PQU7</accession>
<name>A0A915PQU7_9BILA</name>
<reference evidence="2" key="1">
    <citation type="submission" date="2022-11" db="UniProtKB">
        <authorList>
            <consortium name="WormBaseParasite"/>
        </authorList>
    </citation>
    <scope>IDENTIFICATION</scope>
</reference>